<reference evidence="1" key="1">
    <citation type="journal article" date="2007" name="Environ. Microbiol.">
        <title>Proteorhodopsin photosystem gene clusters exhibit co-evolutionary trends and shared ancestry among diverse marine microbial phyla.</title>
        <authorList>
            <person name="McCarren J."/>
            <person name="Delong E.F."/>
        </authorList>
    </citation>
    <scope>NUCLEOTIDE SEQUENCE</scope>
</reference>
<protein>
    <recommendedName>
        <fullName evidence="2">Lipoprotein</fullName>
    </recommendedName>
</protein>
<sequence>MKLKSLFLYVFILFFINSCQLNQLSVDISKKDLFSISFVNAVPDTFEKKLKFVFNSNSKIDTQAKISIQEYIFKNYDIFGGPALRSLEGELNLKINIEISTENKKIIKKLSTYKRYKSNELNPFAQEQMIKALESEMQNELIKQIIFEVNAFEM</sequence>
<gene>
    <name evidence="1" type="ORF">MBMO_EB80-02D08.0027</name>
</gene>
<organism evidence="1">
    <name type="scientific">uncultured marine bacterium EB80_02D08</name>
    <dbReference type="NCBI Taxonomy" id="415441"/>
    <lineage>
        <taxon>Bacteria</taxon>
        <taxon>environmental samples</taxon>
    </lineage>
</organism>
<accession>A4GJV0</accession>
<proteinExistence type="predicted"/>
<dbReference type="Gene3D" id="3.30.160.150">
    <property type="entry name" value="Lipoprotein like domain"/>
    <property type="match status" value="1"/>
</dbReference>
<evidence type="ECO:0008006" key="2">
    <source>
        <dbReference type="Google" id="ProtNLM"/>
    </source>
</evidence>
<dbReference type="EMBL" id="EF107104">
    <property type="protein sequence ID" value="ABL97395.1"/>
    <property type="molecule type" value="Genomic_DNA"/>
</dbReference>
<evidence type="ECO:0000313" key="1">
    <source>
        <dbReference type="EMBL" id="ABL97395.1"/>
    </source>
</evidence>
<dbReference type="AlphaFoldDB" id="A4GJV0"/>
<name>A4GJV0_9BACT</name>